<evidence type="ECO:0000256" key="1">
    <source>
        <dbReference type="ARBA" id="ARBA00004123"/>
    </source>
</evidence>
<keyword evidence="4" id="KW-0479">Metal-binding</keyword>
<evidence type="ECO:0000256" key="4">
    <source>
        <dbReference type="ARBA" id="ARBA00022723"/>
    </source>
</evidence>
<dbReference type="GO" id="GO:0030174">
    <property type="term" value="P:regulation of DNA-templated DNA replication initiation"/>
    <property type="evidence" value="ECO:0007669"/>
    <property type="project" value="UniProtKB-ARBA"/>
</dbReference>
<keyword evidence="12" id="KW-0539">Nucleus</keyword>
<dbReference type="Pfam" id="PF17855">
    <property type="entry name" value="MCM_lid"/>
    <property type="match status" value="1"/>
</dbReference>
<keyword evidence="10 16" id="KW-0067">ATP-binding</keyword>
<keyword evidence="9" id="KW-0862">Zinc</keyword>
<keyword evidence="7 17" id="KW-0378">Hydrolase</keyword>
<dbReference type="InterPro" id="IPR041562">
    <property type="entry name" value="MCM_lid"/>
</dbReference>
<evidence type="ECO:0000256" key="14">
    <source>
        <dbReference type="ARBA" id="ARBA00047995"/>
    </source>
</evidence>
<dbReference type="FunFam" id="1.20.58.870:FF:000001">
    <property type="entry name" value="DNA helicase"/>
    <property type="match status" value="1"/>
</dbReference>
<evidence type="ECO:0000256" key="15">
    <source>
        <dbReference type="ARBA" id="ARBA00055443"/>
    </source>
</evidence>
<dbReference type="AlphaFoldDB" id="A0A6I8SQW3"/>
<comment type="catalytic activity">
    <reaction evidence="14 17">
        <text>ATP + H2O = ADP + phosphate + H(+)</text>
        <dbReference type="Rhea" id="RHEA:13065"/>
        <dbReference type="ChEBI" id="CHEBI:15377"/>
        <dbReference type="ChEBI" id="CHEBI:15378"/>
        <dbReference type="ChEBI" id="CHEBI:30616"/>
        <dbReference type="ChEBI" id="CHEBI:43474"/>
        <dbReference type="ChEBI" id="CHEBI:456216"/>
        <dbReference type="EC" id="3.6.4.12"/>
    </reaction>
</comment>
<accession>A0A6I8SQW3</accession>
<dbReference type="CDD" id="cd17757">
    <property type="entry name" value="MCM6"/>
    <property type="match status" value="1"/>
</dbReference>
<dbReference type="PRINTS" id="PR01657">
    <property type="entry name" value="MCMFAMILY"/>
</dbReference>
<dbReference type="PANTHER" id="PTHR11630:SF73">
    <property type="entry name" value="DNA REPLICATION LICENSING FACTOR MCM6"/>
    <property type="match status" value="1"/>
</dbReference>
<dbReference type="SUPFAM" id="SSF52540">
    <property type="entry name" value="P-loop containing nucleoside triphosphate hydrolases"/>
    <property type="match status" value="1"/>
</dbReference>
<sequence length="823" mass="93029">MDLVDPSQSAAAAAGTQTVKDEVSEKCQKLFQDFLEEFRGSDGELKYQSDAEELIRPERNTLLVSFIDLEQFNQQLATTIQEEFYRVYPYLCRAVKAFARDHGNVPQNKEFYVAFQDLPTRHKIRELTTPRIGSLLRISGQVVRTHPVHPELVSGTFLCLDCQTLVRDVEQQFKYTQPSICRNPVCANRRRFMLDTNKSRFVDFQKVRIQETQAELPRGSIPRSVEVILRAEAVESCQAGDRCDFTGSLIVVPDISQLATPGVRAETSARVGGTEGYQAEGVQGLRALGVRDLSYKLVFLACYVCPTNPRFGGKDLHEEDMTAESIKNQMSVKEWEKVFEMSQDKNLYHNLCTSLFPTVHGNDEVKRGILLMLFGGVPKTTMEGTSLRGDINVCIVGDPSTAKSQFLKHVEEFSPRAVYTSGKASSAAGLTAAVVKDEESYEFVIEAGALMLADNGVCCIDEFDKMDTKDQVAIHEAMEQQTISITKAGVKATLNARTSILAAANPVGGRYDRAKSLKQNINLSAPIMSRFDLFFILVDECNEVTDYAIARRIVDLHSRIEESIDRVYTLDEVRRYLLFARQFKPKISKESEDFIVEQYKRLRQRDGTGVTKSAWRITVRQLESMIRLSEGMARMHCSDEVQPKHVKEAFRLLNKSIIRVETPDVNLDQEDEHEAEEEPQEVINGDASVPSGVNGHVNGMNGHAEEPNAATPKPSLRLNFAEYKRISNLLVLQLRKMEDEDETSQRKSELINWYLKEIESEIDSEEELVTRKQIIDKVVHRLVHYDQILIELTQTGLKGTGDEEVPKEEDPYLVVNPNYILED</sequence>
<comment type="function">
    <text evidence="15">Acts as a component of the mcm2-7 complex (mcm complex) which is the putative replicative helicase essential for 'once per cell cycle' DNA replication initiation and elongation in eukaryotic cells. The active ATPase sites in the mcm2-7 ring are formed through the interaction surfaces of two neighboring subunits such that a critical structure of a conserved arginine finger motif is provided in trans relative to the ATP-binding site of the Walker A box of the adjacent subunit. The six ATPase active sites, however, are likely to contribute differentially to the complex helicase activity. The existence of maternal and zygotic forms of mcm3 and mcm6 suggests that specific forms of mcm2-7 complexes may be used during different stages of development. May replace mmcm6 in the mcm2-7 complex.</text>
</comment>
<evidence type="ECO:0000256" key="17">
    <source>
        <dbReference type="RuleBase" id="RU368064"/>
    </source>
</evidence>
<dbReference type="PRINTS" id="PR01662">
    <property type="entry name" value="MCMPROTEIN6"/>
</dbReference>
<dbReference type="Gene3D" id="1.20.58.870">
    <property type="match status" value="1"/>
</dbReference>
<keyword evidence="3 17" id="KW-0235">DNA replication</keyword>
<dbReference type="Gene3D" id="3.30.1640.10">
    <property type="entry name" value="mini-chromosome maintenance (MCM) complex, chain A, domain 1"/>
    <property type="match status" value="1"/>
</dbReference>
<comment type="similarity">
    <text evidence="2 16">Belongs to the MCM family.</text>
</comment>
<comment type="function">
    <text evidence="17">Acts as component of the MCM2-7 complex (MCM complex) which is the replicative helicase essential for 'once per cell cycle' DNA replication initiation and elongation in eukaryotic cells. The active ATPase sites in the MCM2-7 ring are formed through the interaction surfaces of two neighboring subunits such that a critical structure of a conserved arginine finger motif is provided in trans relative to the ATP-binding site of the Walker A box of the adjacent subunit. The six ATPase active sites, however, are likely to contribute differentially to the complex helicase activity.</text>
</comment>
<dbReference type="GO" id="GO:0006270">
    <property type="term" value="P:DNA replication initiation"/>
    <property type="evidence" value="ECO:0007669"/>
    <property type="project" value="UniProtKB-UniRule"/>
</dbReference>
<dbReference type="EC" id="3.6.4.12" evidence="17"/>
<feature type="compositionally biased region" description="Acidic residues" evidence="18">
    <location>
        <begin position="667"/>
        <end position="680"/>
    </location>
</feature>
<comment type="subunit">
    <text evidence="17">Component of the MCM2-7 complex.</text>
</comment>
<dbReference type="SMART" id="SM00350">
    <property type="entry name" value="MCM"/>
    <property type="match status" value="1"/>
</dbReference>
<dbReference type="InterPro" id="IPR001208">
    <property type="entry name" value="MCM_dom"/>
</dbReference>
<dbReference type="GO" id="GO:0003678">
    <property type="term" value="F:DNA helicase activity"/>
    <property type="evidence" value="ECO:0007669"/>
    <property type="project" value="UniProtKB-EC"/>
</dbReference>
<evidence type="ECO:0000256" key="3">
    <source>
        <dbReference type="ARBA" id="ARBA00022705"/>
    </source>
</evidence>
<dbReference type="Ensembl" id="ENSXETT00000081749">
    <property type="protein sequence ID" value="ENSXETP00000094368"/>
    <property type="gene ID" value="ENSXETG00000014891"/>
</dbReference>
<keyword evidence="6" id="KW-0863">Zinc-finger</keyword>
<dbReference type="InterPro" id="IPR033762">
    <property type="entry name" value="MCM_OB"/>
</dbReference>
<dbReference type="InParanoid" id="A0A6I8SQW3"/>
<dbReference type="PROSITE" id="PS50051">
    <property type="entry name" value="MCM_2"/>
    <property type="match status" value="1"/>
</dbReference>
<dbReference type="InterPro" id="IPR027417">
    <property type="entry name" value="P-loop_NTPase"/>
</dbReference>
<dbReference type="GO" id="GO:0005634">
    <property type="term" value="C:nucleus"/>
    <property type="evidence" value="ECO:0007669"/>
    <property type="project" value="UniProtKB-SubCell"/>
</dbReference>
<evidence type="ECO:0000256" key="6">
    <source>
        <dbReference type="ARBA" id="ARBA00022771"/>
    </source>
</evidence>
<dbReference type="GO" id="GO:0016787">
    <property type="term" value="F:hydrolase activity"/>
    <property type="evidence" value="ECO:0007669"/>
    <property type="project" value="UniProtKB-KW"/>
</dbReference>
<dbReference type="Pfam" id="PF14551">
    <property type="entry name" value="MCM_N"/>
    <property type="match status" value="1"/>
</dbReference>
<feature type="region of interest" description="Disordered" evidence="18">
    <location>
        <begin position="666"/>
        <end position="713"/>
    </location>
</feature>
<dbReference type="InterPro" id="IPR012340">
    <property type="entry name" value="NA-bd_OB-fold"/>
</dbReference>
<dbReference type="GO" id="GO:0008270">
    <property type="term" value="F:zinc ion binding"/>
    <property type="evidence" value="ECO:0007669"/>
    <property type="project" value="UniProtKB-KW"/>
</dbReference>
<evidence type="ECO:0000256" key="9">
    <source>
        <dbReference type="ARBA" id="ARBA00022833"/>
    </source>
</evidence>
<dbReference type="InterPro" id="IPR008049">
    <property type="entry name" value="MCM6"/>
</dbReference>
<dbReference type="FunFam" id="3.30.1640.10:FF:000004">
    <property type="entry name" value="DNA helicase"/>
    <property type="match status" value="1"/>
</dbReference>
<dbReference type="InterPro" id="IPR018525">
    <property type="entry name" value="MCM_CS"/>
</dbReference>
<dbReference type="Xenbase" id="XB-GENE-962678">
    <property type="gene designation" value="mcm6.2"/>
</dbReference>
<dbReference type="InterPro" id="IPR041024">
    <property type="entry name" value="Mcm6_C"/>
</dbReference>
<evidence type="ECO:0000259" key="19">
    <source>
        <dbReference type="PROSITE" id="PS50051"/>
    </source>
</evidence>
<dbReference type="GeneTree" id="ENSGT01150000286966"/>
<dbReference type="InterPro" id="IPR031327">
    <property type="entry name" value="MCM"/>
</dbReference>
<name>A0A6I8SQW3_XENTR</name>
<gene>
    <name evidence="20" type="primary">mcm6.2</name>
</gene>
<dbReference type="GO" id="GO:0003677">
    <property type="term" value="F:DNA binding"/>
    <property type="evidence" value="ECO:0007669"/>
    <property type="project" value="UniProtKB-KW"/>
</dbReference>
<dbReference type="Pfam" id="PF18263">
    <property type="entry name" value="WHD_MCM6"/>
    <property type="match status" value="1"/>
</dbReference>
<evidence type="ECO:0000256" key="5">
    <source>
        <dbReference type="ARBA" id="ARBA00022741"/>
    </source>
</evidence>
<dbReference type="FunFam" id="2.20.28.10:FF:000003">
    <property type="entry name" value="DNA helicase"/>
    <property type="match status" value="1"/>
</dbReference>
<evidence type="ECO:0000256" key="12">
    <source>
        <dbReference type="ARBA" id="ARBA00023242"/>
    </source>
</evidence>
<keyword evidence="11 16" id="KW-0238">DNA-binding</keyword>
<keyword evidence="8 17" id="KW-0347">Helicase</keyword>
<dbReference type="Gene3D" id="3.40.50.300">
    <property type="entry name" value="P-loop containing nucleotide triphosphate hydrolases"/>
    <property type="match status" value="1"/>
</dbReference>
<evidence type="ECO:0000256" key="16">
    <source>
        <dbReference type="RuleBase" id="RU004070"/>
    </source>
</evidence>
<evidence type="ECO:0000313" key="20">
    <source>
        <dbReference type="Ensembl" id="ENSXETP00000094368"/>
    </source>
</evidence>
<comment type="subcellular location">
    <subcellularLocation>
        <location evidence="1 17">Nucleus</location>
    </subcellularLocation>
</comment>
<keyword evidence="5 16" id="KW-0547">Nucleotide-binding</keyword>
<dbReference type="InterPro" id="IPR027925">
    <property type="entry name" value="MCM_N"/>
</dbReference>
<protein>
    <recommendedName>
        <fullName evidence="17">DNA replication licensing factor MCM6</fullName>
        <ecNumber evidence="17">3.6.4.12</ecNumber>
    </recommendedName>
</protein>
<dbReference type="FunFam" id="3.40.50.300:FF:000115">
    <property type="entry name" value="DNA helicase"/>
    <property type="match status" value="1"/>
</dbReference>
<dbReference type="Gene3D" id="2.20.28.10">
    <property type="match status" value="1"/>
</dbReference>
<evidence type="ECO:0000256" key="7">
    <source>
        <dbReference type="ARBA" id="ARBA00022801"/>
    </source>
</evidence>
<dbReference type="Pfam" id="PF00493">
    <property type="entry name" value="MCM"/>
    <property type="match status" value="1"/>
</dbReference>
<keyword evidence="13 17" id="KW-0131">Cell cycle</keyword>
<reference evidence="20" key="2">
    <citation type="submission" date="2020-05" db="UniProtKB">
        <authorList>
            <consortium name="Ensembl"/>
        </authorList>
    </citation>
    <scope>IDENTIFICATION</scope>
</reference>
<dbReference type="PROSITE" id="PS00847">
    <property type="entry name" value="MCM_1"/>
    <property type="match status" value="1"/>
</dbReference>
<feature type="domain" description="MCM C-terminal AAA(+) ATPase" evidence="19">
    <location>
        <begin position="347"/>
        <end position="553"/>
    </location>
</feature>
<evidence type="ECO:0000256" key="11">
    <source>
        <dbReference type="ARBA" id="ARBA00023125"/>
    </source>
</evidence>
<organism evidence="20">
    <name type="scientific">Xenopus tropicalis</name>
    <name type="common">Western clawed frog</name>
    <name type="synonym">Silurana tropicalis</name>
    <dbReference type="NCBI Taxonomy" id="8364"/>
    <lineage>
        <taxon>Eukaryota</taxon>
        <taxon>Metazoa</taxon>
        <taxon>Chordata</taxon>
        <taxon>Craniata</taxon>
        <taxon>Vertebrata</taxon>
        <taxon>Euteleostomi</taxon>
        <taxon>Amphibia</taxon>
        <taxon>Batrachia</taxon>
        <taxon>Anura</taxon>
        <taxon>Pipoidea</taxon>
        <taxon>Pipidae</taxon>
        <taxon>Xenopodinae</taxon>
        <taxon>Xenopus</taxon>
        <taxon>Silurana</taxon>
    </lineage>
</organism>
<dbReference type="Bgee" id="ENSXETG00000014891">
    <property type="expression patterns" value="Expressed in neurula embryo and 14 other cell types or tissues"/>
</dbReference>
<proteinExistence type="inferred from homology"/>
<dbReference type="GO" id="GO:0005524">
    <property type="term" value="F:ATP binding"/>
    <property type="evidence" value="ECO:0007669"/>
    <property type="project" value="UniProtKB-UniRule"/>
</dbReference>
<reference evidence="20" key="1">
    <citation type="journal article" date="2010" name="Science">
        <title>The genome of the Western clawed frog Xenopus tropicalis.</title>
        <authorList>
            <person name="Hellsten U."/>
            <person name="Harland R.M."/>
            <person name="Gilchrist M.J."/>
            <person name="Hendrix D."/>
            <person name="Jurka J."/>
            <person name="Kapitonov V."/>
            <person name="Ovcharenko I."/>
            <person name="Putnam N.H."/>
            <person name="Shu S."/>
            <person name="Taher L."/>
            <person name="Blitz I.L."/>
            <person name="Blumberg B."/>
            <person name="Dichmann D.S."/>
            <person name="Dubchak I."/>
            <person name="Amaya E."/>
            <person name="Detter J.C."/>
            <person name="Fletcher R."/>
            <person name="Gerhard D.S."/>
            <person name="Goodstein D."/>
            <person name="Graves T."/>
            <person name="Grigoriev I.V."/>
            <person name="Grimwood J."/>
            <person name="Kawashima T."/>
            <person name="Lindquist E."/>
            <person name="Lucas S.M."/>
            <person name="Mead P.E."/>
            <person name="Mitros T."/>
            <person name="Ogino H."/>
            <person name="Ohta Y."/>
            <person name="Poliakov A.V."/>
            <person name="Pollet N."/>
            <person name="Robert J."/>
            <person name="Salamov A."/>
            <person name="Sater A.K."/>
            <person name="Schmutz J."/>
            <person name="Terry A."/>
            <person name="Vize P.D."/>
            <person name="Warren W.C."/>
            <person name="Wells D."/>
            <person name="Wills A."/>
            <person name="Wilson R.K."/>
            <person name="Zimmerman L.B."/>
            <person name="Zorn A.M."/>
            <person name="Grainger R."/>
            <person name="Grammer T."/>
            <person name="Khokha M.K."/>
            <person name="Richardson P.M."/>
            <person name="Rokhsar D.S."/>
        </authorList>
    </citation>
    <scope>NUCLEOTIDE SEQUENCE [LARGE SCALE GENOMIC DNA]</scope>
    <source>
        <strain evidence="20">Nigerian</strain>
    </source>
</reference>
<dbReference type="Pfam" id="PF17207">
    <property type="entry name" value="MCM_OB"/>
    <property type="match status" value="1"/>
</dbReference>
<dbReference type="GO" id="GO:0042555">
    <property type="term" value="C:MCM complex"/>
    <property type="evidence" value="ECO:0007669"/>
    <property type="project" value="UniProtKB-UniRule"/>
</dbReference>
<evidence type="ECO:0000256" key="13">
    <source>
        <dbReference type="ARBA" id="ARBA00023306"/>
    </source>
</evidence>
<dbReference type="PANTHER" id="PTHR11630">
    <property type="entry name" value="DNA REPLICATION LICENSING FACTOR MCM FAMILY MEMBER"/>
    <property type="match status" value="1"/>
</dbReference>
<dbReference type="SUPFAM" id="SSF50249">
    <property type="entry name" value="Nucleic acid-binding proteins"/>
    <property type="match status" value="1"/>
</dbReference>
<dbReference type="FunCoup" id="A0A6I8SQW3">
    <property type="interactions" value="2102"/>
</dbReference>
<feature type="compositionally biased region" description="Low complexity" evidence="18">
    <location>
        <begin position="692"/>
        <end position="702"/>
    </location>
</feature>
<dbReference type="Gene3D" id="2.40.50.140">
    <property type="entry name" value="Nucleic acid-binding proteins"/>
    <property type="match status" value="1"/>
</dbReference>
<evidence type="ECO:0000256" key="10">
    <source>
        <dbReference type="ARBA" id="ARBA00022840"/>
    </source>
</evidence>
<evidence type="ECO:0000256" key="18">
    <source>
        <dbReference type="SAM" id="MobiDB-lite"/>
    </source>
</evidence>
<dbReference type="FunFam" id="2.40.50.140:FF:000091">
    <property type="entry name" value="DNA helicase"/>
    <property type="match status" value="1"/>
</dbReference>
<evidence type="ECO:0000256" key="8">
    <source>
        <dbReference type="ARBA" id="ARBA00022806"/>
    </source>
</evidence>
<evidence type="ECO:0000256" key="2">
    <source>
        <dbReference type="ARBA" id="ARBA00008010"/>
    </source>
</evidence>